<protein>
    <recommendedName>
        <fullName evidence="6">4-nitrophenylphosphatase</fullName>
    </recommendedName>
</protein>
<keyword evidence="1" id="KW-0378">Hydrolase</keyword>
<evidence type="ECO:0000256" key="3">
    <source>
        <dbReference type="PIRSR" id="PIRSR000915-2"/>
    </source>
</evidence>
<name>A0A7S3DME4_9EUKA</name>
<reference evidence="5" key="1">
    <citation type="submission" date="2021-01" db="EMBL/GenBank/DDBJ databases">
        <authorList>
            <person name="Corre E."/>
            <person name="Pelletier E."/>
            <person name="Niang G."/>
            <person name="Scheremetjew M."/>
            <person name="Finn R."/>
            <person name="Kale V."/>
            <person name="Holt S."/>
            <person name="Cochrane G."/>
            <person name="Meng A."/>
            <person name="Brown T."/>
            <person name="Cohen L."/>
        </authorList>
    </citation>
    <scope>NUCLEOTIDE SEQUENCE</scope>
    <source>
        <strain evidence="5">NIES-2562</strain>
    </source>
</reference>
<dbReference type="PIRSF" id="PIRSF000915">
    <property type="entry name" value="PGP-type_phosphatase"/>
    <property type="match status" value="1"/>
</dbReference>
<organism evidence="5">
    <name type="scientific">Palpitomonas bilix</name>
    <dbReference type="NCBI Taxonomy" id="652834"/>
    <lineage>
        <taxon>Eukaryota</taxon>
        <taxon>Eukaryota incertae sedis</taxon>
    </lineage>
</organism>
<dbReference type="NCBIfam" id="TIGR01452">
    <property type="entry name" value="PGP_euk"/>
    <property type="match status" value="1"/>
</dbReference>
<keyword evidence="4" id="KW-0479">Metal-binding</keyword>
<feature type="active site" description="Nucleophile" evidence="2">
    <location>
        <position position="25"/>
    </location>
</feature>
<dbReference type="SUPFAM" id="SSF56784">
    <property type="entry name" value="HAD-like"/>
    <property type="match status" value="1"/>
</dbReference>
<dbReference type="InterPro" id="IPR006357">
    <property type="entry name" value="HAD-SF_hydro_IIA"/>
</dbReference>
<dbReference type="Gene3D" id="3.40.50.1000">
    <property type="entry name" value="HAD superfamily/HAD-like"/>
    <property type="match status" value="2"/>
</dbReference>
<dbReference type="EMBL" id="HBIB01036009">
    <property type="protein sequence ID" value="CAE0261071.1"/>
    <property type="molecule type" value="Transcribed_RNA"/>
</dbReference>
<dbReference type="PANTHER" id="PTHR19288">
    <property type="entry name" value="4-NITROPHENYLPHOSPHATASE-RELATED"/>
    <property type="match status" value="1"/>
</dbReference>
<dbReference type="Pfam" id="PF13242">
    <property type="entry name" value="Hydrolase_like"/>
    <property type="match status" value="1"/>
</dbReference>
<dbReference type="GO" id="GO:0005737">
    <property type="term" value="C:cytoplasm"/>
    <property type="evidence" value="ECO:0007669"/>
    <property type="project" value="TreeGrafter"/>
</dbReference>
<sequence length="310" mass="33778">MSIRLVKETARRLLKECDTFVFDCDGVLWKGADVIPGAPLMIKHLKAAGIRTLFLTNNSMKSRSDYAERFAGMGFEGVAEEDIISSAYVASEYLAAQLPAGSGVFVCGASGIYRELEKVGLKPCKPFEEEYKGKAWDLHEVESIPLDNNVKAVLCGLDIHMSYPKIATASRYIKNNRAMFVATNADSTLPVKTGFLPGAGSCVSSISRVTGQEPIVTGKPSVDPLASILNVAAQLYDRKRSSNVAPFHPSRALMVGDRVDTDMMFGRQAGMRTLLVLSGVATEEHVQEHTSEIDYVTSDLGEFVHYISDV</sequence>
<evidence type="ECO:0008006" key="6">
    <source>
        <dbReference type="Google" id="ProtNLM"/>
    </source>
</evidence>
<dbReference type="GO" id="GO:0016791">
    <property type="term" value="F:phosphatase activity"/>
    <property type="evidence" value="ECO:0007669"/>
    <property type="project" value="InterPro"/>
</dbReference>
<dbReference type="GO" id="GO:0046872">
    <property type="term" value="F:metal ion binding"/>
    <property type="evidence" value="ECO:0007669"/>
    <property type="project" value="UniProtKB-KW"/>
</dbReference>
<dbReference type="Pfam" id="PF13344">
    <property type="entry name" value="Hydrolase_6"/>
    <property type="match status" value="1"/>
</dbReference>
<feature type="binding site" evidence="4">
    <location>
        <position position="25"/>
    </location>
    <ligand>
        <name>Mg(2+)</name>
        <dbReference type="ChEBI" id="CHEBI:18420"/>
    </ligand>
</feature>
<gene>
    <name evidence="5" type="ORF">PBIL07802_LOCUS23360</name>
</gene>
<dbReference type="NCBIfam" id="TIGR01460">
    <property type="entry name" value="HAD-SF-IIA"/>
    <property type="match status" value="1"/>
</dbReference>
<evidence type="ECO:0000256" key="4">
    <source>
        <dbReference type="PIRSR" id="PIRSR000915-3"/>
    </source>
</evidence>
<dbReference type="InterPro" id="IPR036412">
    <property type="entry name" value="HAD-like_sf"/>
</dbReference>
<feature type="binding site" evidence="3">
    <location>
        <position position="219"/>
    </location>
    <ligand>
        <name>substrate</name>
    </ligand>
</feature>
<dbReference type="InterPro" id="IPR006349">
    <property type="entry name" value="PGP_euk"/>
</dbReference>
<proteinExistence type="predicted"/>
<feature type="binding site" evidence="4">
    <location>
        <position position="23"/>
    </location>
    <ligand>
        <name>Mg(2+)</name>
        <dbReference type="ChEBI" id="CHEBI:18420"/>
    </ligand>
</feature>
<evidence type="ECO:0000313" key="5">
    <source>
        <dbReference type="EMBL" id="CAE0261071.1"/>
    </source>
</evidence>
<dbReference type="AlphaFoldDB" id="A0A7S3DME4"/>
<evidence type="ECO:0000256" key="1">
    <source>
        <dbReference type="ARBA" id="ARBA00022801"/>
    </source>
</evidence>
<feature type="active site" description="Nucleophile" evidence="2">
    <location>
        <position position="23"/>
    </location>
</feature>
<feature type="binding site" evidence="4">
    <location>
        <position position="257"/>
    </location>
    <ligand>
        <name>Mg(2+)</name>
        <dbReference type="ChEBI" id="CHEBI:18420"/>
    </ligand>
</feature>
<accession>A0A7S3DME4</accession>
<evidence type="ECO:0000256" key="2">
    <source>
        <dbReference type="PIRSR" id="PIRSR000915-1"/>
    </source>
</evidence>
<dbReference type="InterPro" id="IPR023214">
    <property type="entry name" value="HAD_sf"/>
</dbReference>
<dbReference type="PANTHER" id="PTHR19288:SF93">
    <property type="entry name" value="FI11325P-RELATED"/>
    <property type="match status" value="1"/>
</dbReference>
<keyword evidence="4" id="KW-0460">Magnesium</keyword>
<comment type="cofactor">
    <cofactor evidence="4">
        <name>Mg(2+)</name>
        <dbReference type="ChEBI" id="CHEBI:18420"/>
    </cofactor>
    <text evidence="4">Divalent metal ions. Mg(2+) is the most effective.</text>
</comment>